<dbReference type="Proteomes" id="UP000281553">
    <property type="component" value="Unassembled WGS sequence"/>
</dbReference>
<evidence type="ECO:0000313" key="1">
    <source>
        <dbReference type="EMBL" id="VDN09855.1"/>
    </source>
</evidence>
<dbReference type="AlphaFoldDB" id="A0A3P7KXK1"/>
<accession>A0A3P7KXK1</accession>
<organism evidence="1 2">
    <name type="scientific">Dibothriocephalus latus</name>
    <name type="common">Fish tapeworm</name>
    <name type="synonym">Diphyllobothrium latum</name>
    <dbReference type="NCBI Taxonomy" id="60516"/>
    <lineage>
        <taxon>Eukaryota</taxon>
        <taxon>Metazoa</taxon>
        <taxon>Spiralia</taxon>
        <taxon>Lophotrochozoa</taxon>
        <taxon>Platyhelminthes</taxon>
        <taxon>Cestoda</taxon>
        <taxon>Eucestoda</taxon>
        <taxon>Diphyllobothriidea</taxon>
        <taxon>Diphyllobothriidae</taxon>
        <taxon>Dibothriocephalus</taxon>
    </lineage>
</organism>
<evidence type="ECO:0000313" key="2">
    <source>
        <dbReference type="Proteomes" id="UP000281553"/>
    </source>
</evidence>
<dbReference type="EMBL" id="UYRU01047936">
    <property type="protein sequence ID" value="VDN09855.1"/>
    <property type="molecule type" value="Genomic_DNA"/>
</dbReference>
<name>A0A3P7KXK1_DIBLA</name>
<keyword evidence="2" id="KW-1185">Reference proteome</keyword>
<reference evidence="1 2" key="1">
    <citation type="submission" date="2018-11" db="EMBL/GenBank/DDBJ databases">
        <authorList>
            <consortium name="Pathogen Informatics"/>
        </authorList>
    </citation>
    <scope>NUCLEOTIDE SEQUENCE [LARGE SCALE GENOMIC DNA]</scope>
</reference>
<dbReference type="Gene3D" id="1.25.40.70">
    <property type="entry name" value="Phosphatidylinositol 3-kinase, accessory domain (PIK)"/>
    <property type="match status" value="1"/>
</dbReference>
<proteinExistence type="predicted"/>
<sequence length="196" mass="22229">MLVGLWEPDEALSKHPELRSAFAQPSRSSTGIVVEVAFPEYMFDFTFPTIEPAALVPRNFDELPQDTRIAVESAAQDILLRRDDSELLDRSADYKSDFIAYLPPLKNQLAINFDIFLDWSGLASLLVENACMSMKFCSALLWELQSQLGLVSVYFRPRLKLLHKTILCLRGEALLSTWRIQRKLLDALMGTGKFVT</sequence>
<dbReference type="InterPro" id="IPR042236">
    <property type="entry name" value="PI3K_accessory_sf"/>
</dbReference>
<gene>
    <name evidence="1" type="ORF">DILT_LOCUS5686</name>
</gene>
<dbReference type="OrthoDB" id="67688at2759"/>
<protein>
    <submittedName>
        <fullName evidence="1">Uncharacterized protein</fullName>
    </submittedName>
</protein>